<gene>
    <name evidence="1" type="ORF">B0T23DRAFT_423654</name>
</gene>
<evidence type="ECO:0000313" key="2">
    <source>
        <dbReference type="Proteomes" id="UP001285908"/>
    </source>
</evidence>
<name>A0AAJ0MMG0_9PEZI</name>
<dbReference type="Proteomes" id="UP001285908">
    <property type="component" value="Unassembled WGS sequence"/>
</dbReference>
<evidence type="ECO:0000313" key="1">
    <source>
        <dbReference type="EMBL" id="KAK3486101.1"/>
    </source>
</evidence>
<organism evidence="1 2">
    <name type="scientific">Neurospora hispaniola</name>
    <dbReference type="NCBI Taxonomy" id="588809"/>
    <lineage>
        <taxon>Eukaryota</taxon>
        <taxon>Fungi</taxon>
        <taxon>Dikarya</taxon>
        <taxon>Ascomycota</taxon>
        <taxon>Pezizomycotina</taxon>
        <taxon>Sordariomycetes</taxon>
        <taxon>Sordariomycetidae</taxon>
        <taxon>Sordariales</taxon>
        <taxon>Sordariaceae</taxon>
        <taxon>Neurospora</taxon>
    </lineage>
</organism>
<comment type="caution">
    <text evidence="1">The sequence shown here is derived from an EMBL/GenBank/DDBJ whole genome shotgun (WGS) entry which is preliminary data.</text>
</comment>
<keyword evidence="2" id="KW-1185">Reference proteome</keyword>
<dbReference type="AlphaFoldDB" id="A0AAJ0MMG0"/>
<dbReference type="RefSeq" id="XP_062688864.1">
    <property type="nucleotide sequence ID" value="XM_062839836.1"/>
</dbReference>
<accession>A0AAJ0MMG0</accession>
<dbReference type="EMBL" id="JAULSX010000009">
    <property type="protein sequence ID" value="KAK3486101.1"/>
    <property type="molecule type" value="Genomic_DNA"/>
</dbReference>
<sequence length="279" mass="31971">MRPTTQWQDQNADDVFFTGDESCDPISRPASPKAEGHSESRYHVDWQTCLCLVTLFNTVQAVLTRCQRSSQQERKQAQILTTTEDCRKQYNQYPESLVLQTRFSRFRSLNRIHDLLDGYSAGGFLASMRSSHRGETNAGSLMMADQLAQLIAHRMGPFRRLSLLLSQGSLVINVETQQFDCADMQRRSSANHLTDATLHTVRATLSMIVQPYHGETESWGNVTVIERTNPSKVCSYQYDEIPSSQSVGLYEKNGISCRWEKARRHSEWLETAVYRYKEE</sequence>
<dbReference type="GeneID" id="87877458"/>
<proteinExistence type="predicted"/>
<reference evidence="1 2" key="1">
    <citation type="journal article" date="2023" name="Mol. Phylogenet. Evol.">
        <title>Genome-scale phylogeny and comparative genomics of the fungal order Sordariales.</title>
        <authorList>
            <person name="Hensen N."/>
            <person name="Bonometti L."/>
            <person name="Westerberg I."/>
            <person name="Brannstrom I.O."/>
            <person name="Guillou S."/>
            <person name="Cros-Aarteil S."/>
            <person name="Calhoun S."/>
            <person name="Haridas S."/>
            <person name="Kuo A."/>
            <person name="Mondo S."/>
            <person name="Pangilinan J."/>
            <person name="Riley R."/>
            <person name="LaButti K."/>
            <person name="Andreopoulos B."/>
            <person name="Lipzen A."/>
            <person name="Chen C."/>
            <person name="Yan M."/>
            <person name="Daum C."/>
            <person name="Ng V."/>
            <person name="Clum A."/>
            <person name="Steindorff A."/>
            <person name="Ohm R.A."/>
            <person name="Martin F."/>
            <person name="Silar P."/>
            <person name="Natvig D.O."/>
            <person name="Lalanne C."/>
            <person name="Gautier V."/>
            <person name="Ament-Velasquez S.L."/>
            <person name="Kruys A."/>
            <person name="Hutchinson M.I."/>
            <person name="Powell A.J."/>
            <person name="Barry K."/>
            <person name="Miller A.N."/>
            <person name="Grigoriev I.V."/>
            <person name="Debuchy R."/>
            <person name="Gladieux P."/>
            <person name="Hiltunen Thoren M."/>
            <person name="Johannesson H."/>
        </authorList>
    </citation>
    <scope>NUCLEOTIDE SEQUENCE [LARGE SCALE GENOMIC DNA]</scope>
    <source>
        <strain evidence="1 2">FGSC 10403</strain>
    </source>
</reference>
<protein>
    <submittedName>
        <fullName evidence="1">Uncharacterized protein</fullName>
    </submittedName>
</protein>